<proteinExistence type="predicted"/>
<dbReference type="Proteomes" id="UP000887565">
    <property type="component" value="Unplaced"/>
</dbReference>
<dbReference type="WBParaSite" id="nRc.2.0.1.t18637-RA">
    <property type="protein sequence ID" value="nRc.2.0.1.t18637-RA"/>
    <property type="gene ID" value="nRc.2.0.1.g18637"/>
</dbReference>
<reference evidence="2" key="1">
    <citation type="submission" date="2022-11" db="UniProtKB">
        <authorList>
            <consortium name="WormBaseParasite"/>
        </authorList>
    </citation>
    <scope>IDENTIFICATION</scope>
</reference>
<dbReference type="AlphaFoldDB" id="A0A915IY12"/>
<evidence type="ECO:0000313" key="1">
    <source>
        <dbReference type="Proteomes" id="UP000887565"/>
    </source>
</evidence>
<name>A0A915IY12_ROMCU</name>
<protein>
    <submittedName>
        <fullName evidence="2">Uncharacterized protein</fullName>
    </submittedName>
</protein>
<keyword evidence="1" id="KW-1185">Reference proteome</keyword>
<evidence type="ECO:0000313" key="2">
    <source>
        <dbReference type="WBParaSite" id="nRc.2.0.1.t18637-RA"/>
    </source>
</evidence>
<sequence>MFGVVGAGFEGIAPQACQLLNAGTISACRWVEAVSVRLSRLRLVAGTLLPVTGEAFLGALP</sequence>
<organism evidence="1 2">
    <name type="scientific">Romanomermis culicivorax</name>
    <name type="common">Nematode worm</name>
    <dbReference type="NCBI Taxonomy" id="13658"/>
    <lineage>
        <taxon>Eukaryota</taxon>
        <taxon>Metazoa</taxon>
        <taxon>Ecdysozoa</taxon>
        <taxon>Nematoda</taxon>
        <taxon>Enoplea</taxon>
        <taxon>Dorylaimia</taxon>
        <taxon>Mermithida</taxon>
        <taxon>Mermithoidea</taxon>
        <taxon>Mermithidae</taxon>
        <taxon>Romanomermis</taxon>
    </lineage>
</organism>
<accession>A0A915IY12</accession>